<keyword evidence="1" id="KW-0449">Lipoprotein</keyword>
<dbReference type="EMBL" id="JAXOFX010000001">
    <property type="protein sequence ID" value="MDZ5470627.1"/>
    <property type="molecule type" value="Genomic_DNA"/>
</dbReference>
<sequence>MKGLPIILLFSLLTITTSCSRTEEDEGLKIDNSIKQVIFFSNESEYEFEASYYDAIIELKKEFPEEIKNMIVLTPSKGKEHFDTFKVKDCPAIIVIYNEKIVVKVDGATSSDKIIKPIAKVLSKDS</sequence>
<dbReference type="PROSITE" id="PS51257">
    <property type="entry name" value="PROKAR_LIPOPROTEIN"/>
    <property type="match status" value="1"/>
</dbReference>
<protein>
    <submittedName>
        <fullName evidence="1">Small peptidoglycan-associated lipoprotein</fullName>
    </submittedName>
</protein>
<accession>A0ABU5ITZ6</accession>
<dbReference type="Proteomes" id="UP001290455">
    <property type="component" value="Unassembled WGS sequence"/>
</dbReference>
<organism evidence="1 2">
    <name type="scientific">Robertmurraya mangrovi</name>
    <dbReference type="NCBI Taxonomy" id="3098077"/>
    <lineage>
        <taxon>Bacteria</taxon>
        <taxon>Bacillati</taxon>
        <taxon>Bacillota</taxon>
        <taxon>Bacilli</taxon>
        <taxon>Bacillales</taxon>
        <taxon>Bacillaceae</taxon>
        <taxon>Robertmurraya</taxon>
    </lineage>
</organism>
<name>A0ABU5ITZ6_9BACI</name>
<proteinExistence type="predicted"/>
<evidence type="ECO:0000313" key="2">
    <source>
        <dbReference type="Proteomes" id="UP001290455"/>
    </source>
</evidence>
<dbReference type="RefSeq" id="WP_322444923.1">
    <property type="nucleotide sequence ID" value="NZ_JAXOFX010000001.1"/>
</dbReference>
<reference evidence="1 2" key="1">
    <citation type="submission" date="2023-11" db="EMBL/GenBank/DDBJ databases">
        <title>Bacillus jintuensis, isolated from a mudflat on the Beibu Gulf coast.</title>
        <authorList>
            <person name="Li M."/>
        </authorList>
    </citation>
    <scope>NUCLEOTIDE SEQUENCE [LARGE SCALE GENOMIC DNA]</scope>
    <source>
        <strain evidence="1 2">31A1R</strain>
    </source>
</reference>
<gene>
    <name evidence="1" type="ORF">SM124_02575</name>
</gene>
<comment type="caution">
    <text evidence="1">The sequence shown here is derived from an EMBL/GenBank/DDBJ whole genome shotgun (WGS) entry which is preliminary data.</text>
</comment>
<evidence type="ECO:0000313" key="1">
    <source>
        <dbReference type="EMBL" id="MDZ5470627.1"/>
    </source>
</evidence>
<keyword evidence="2" id="KW-1185">Reference proteome</keyword>